<name>A0A2T9X8I7_9CREN</name>
<dbReference type="Gene3D" id="3.40.50.300">
    <property type="entry name" value="P-loop containing nucleotide triphosphate hydrolases"/>
    <property type="match status" value="1"/>
</dbReference>
<evidence type="ECO:0000313" key="5">
    <source>
        <dbReference type="EMBL" id="PVU76400.1"/>
    </source>
</evidence>
<sequence>MLQAIDVSKRYQKDYVLRNVNLELEQGRLGIIGLHDSGKTVLMRLLSGLEKPSSGKITLDGRKLDRRKIAYVPQAPLFDPLLKAKEVMRYVGSEEYLDVVDLEREKKVKDMSLGEKKRLALALSLPFSPEYLLIDDITEDSKEFFLEFINNFRGGVIISYHNFRDVWEVIDDVIILSKGRVTYKGNKEGLKFKIIRTKALSIPFDRVVREGDYVEIWEEFNDNSVEEKLKALGINYEVKEASPDEVFQRFYA</sequence>
<dbReference type="AlphaFoldDB" id="A0A2T9X8I7"/>
<keyword evidence="1" id="KW-0813">Transport</keyword>
<dbReference type="Pfam" id="PF00005">
    <property type="entry name" value="ABC_tran"/>
    <property type="match status" value="1"/>
</dbReference>
<comment type="caution">
    <text evidence="5">The sequence shown here is derived from an EMBL/GenBank/DDBJ whole genome shotgun (WGS) entry which is preliminary data.</text>
</comment>
<dbReference type="InterPro" id="IPR017871">
    <property type="entry name" value="ABC_transporter-like_CS"/>
</dbReference>
<feature type="domain" description="ABC transporter" evidence="4">
    <location>
        <begin position="2"/>
        <end position="203"/>
    </location>
</feature>
<evidence type="ECO:0000313" key="6">
    <source>
        <dbReference type="Proteomes" id="UP000245638"/>
    </source>
</evidence>
<dbReference type="EMBL" id="QEFD01000101">
    <property type="protein sequence ID" value="PVU76400.1"/>
    <property type="molecule type" value="Genomic_DNA"/>
</dbReference>
<proteinExistence type="predicted"/>
<dbReference type="Proteomes" id="UP000245638">
    <property type="component" value="Unassembled WGS sequence"/>
</dbReference>
<dbReference type="InterPro" id="IPR027417">
    <property type="entry name" value="P-loop_NTPase"/>
</dbReference>
<gene>
    <name evidence="5" type="ORF">DDW13_03200</name>
</gene>
<dbReference type="SUPFAM" id="SSF52540">
    <property type="entry name" value="P-loop containing nucleoside triphosphate hydrolases"/>
    <property type="match status" value="1"/>
</dbReference>
<reference evidence="5 6" key="1">
    <citation type="journal article" date="2015" name="Appl. Environ. Microbiol.">
        <title>Nanoarchaeota, Their Sulfolobales Host, and Nanoarchaeota Virus Distribution across Yellowstone National Park Hot Springs.</title>
        <authorList>
            <person name="Munson-McGee J.H."/>
            <person name="Field E.K."/>
            <person name="Bateson M."/>
            <person name="Rooney C."/>
            <person name="Stepanauskas R."/>
            <person name="Young M.J."/>
        </authorList>
    </citation>
    <scope>NUCLEOTIDE SEQUENCE [LARGE SCALE GENOMIC DNA]</scope>
    <source>
        <strain evidence="5">SCGC AC-742_N10</strain>
    </source>
</reference>
<evidence type="ECO:0000256" key="3">
    <source>
        <dbReference type="ARBA" id="ARBA00022840"/>
    </source>
</evidence>
<evidence type="ECO:0000259" key="4">
    <source>
        <dbReference type="PROSITE" id="PS50893"/>
    </source>
</evidence>
<dbReference type="PROSITE" id="PS50893">
    <property type="entry name" value="ABC_TRANSPORTER_2"/>
    <property type="match status" value="1"/>
</dbReference>
<evidence type="ECO:0000256" key="1">
    <source>
        <dbReference type="ARBA" id="ARBA00022448"/>
    </source>
</evidence>
<keyword evidence="3 5" id="KW-0067">ATP-binding</keyword>
<dbReference type="GO" id="GO:0005524">
    <property type="term" value="F:ATP binding"/>
    <property type="evidence" value="ECO:0007669"/>
    <property type="project" value="UniProtKB-KW"/>
</dbReference>
<organism evidence="5 6">
    <name type="scientific">Acidianus hospitalis</name>
    <dbReference type="NCBI Taxonomy" id="563177"/>
    <lineage>
        <taxon>Archaea</taxon>
        <taxon>Thermoproteota</taxon>
        <taxon>Thermoprotei</taxon>
        <taxon>Sulfolobales</taxon>
        <taxon>Sulfolobaceae</taxon>
        <taxon>Acidianus</taxon>
    </lineage>
</organism>
<dbReference type="PROSITE" id="PS00211">
    <property type="entry name" value="ABC_TRANSPORTER_1"/>
    <property type="match status" value="1"/>
</dbReference>
<keyword evidence="2" id="KW-0547">Nucleotide-binding</keyword>
<evidence type="ECO:0000256" key="2">
    <source>
        <dbReference type="ARBA" id="ARBA00022741"/>
    </source>
</evidence>
<protein>
    <submittedName>
        <fullName evidence="5">ABC transporter ATP-binding protein</fullName>
    </submittedName>
</protein>
<dbReference type="InterPro" id="IPR003439">
    <property type="entry name" value="ABC_transporter-like_ATP-bd"/>
</dbReference>
<dbReference type="GO" id="GO:0016887">
    <property type="term" value="F:ATP hydrolysis activity"/>
    <property type="evidence" value="ECO:0007669"/>
    <property type="project" value="InterPro"/>
</dbReference>
<dbReference type="PANTHER" id="PTHR42939:SF1">
    <property type="entry name" value="ABC TRANSPORTER ATP-BINDING PROTEIN ALBC-RELATED"/>
    <property type="match status" value="1"/>
</dbReference>
<dbReference type="InterPro" id="IPR051782">
    <property type="entry name" value="ABC_Transporter_VariousFunc"/>
</dbReference>
<dbReference type="PANTHER" id="PTHR42939">
    <property type="entry name" value="ABC TRANSPORTER ATP-BINDING PROTEIN ALBC-RELATED"/>
    <property type="match status" value="1"/>
</dbReference>
<accession>A0A2T9X8I7</accession>